<reference evidence="3 4" key="1">
    <citation type="submission" date="2024-10" db="EMBL/GenBank/DDBJ databases">
        <title>Updated reference genomes for cyclostephanoid diatoms.</title>
        <authorList>
            <person name="Roberts W.R."/>
            <person name="Alverson A.J."/>
        </authorList>
    </citation>
    <scope>NUCLEOTIDE SEQUENCE [LARGE SCALE GENOMIC DNA]</scope>
    <source>
        <strain evidence="3 4">AJA232-27</strain>
    </source>
</reference>
<keyword evidence="4" id="KW-1185">Reference proteome</keyword>
<organism evidence="3 4">
    <name type="scientific">Discostella pseudostelligera</name>
    <dbReference type="NCBI Taxonomy" id="259834"/>
    <lineage>
        <taxon>Eukaryota</taxon>
        <taxon>Sar</taxon>
        <taxon>Stramenopiles</taxon>
        <taxon>Ochrophyta</taxon>
        <taxon>Bacillariophyta</taxon>
        <taxon>Coscinodiscophyceae</taxon>
        <taxon>Thalassiosirophycidae</taxon>
        <taxon>Stephanodiscales</taxon>
        <taxon>Stephanodiscaceae</taxon>
        <taxon>Discostella</taxon>
    </lineage>
</organism>
<keyword evidence="2" id="KW-1133">Transmembrane helix</keyword>
<feature type="region of interest" description="Disordered" evidence="1">
    <location>
        <begin position="1"/>
        <end position="20"/>
    </location>
</feature>
<evidence type="ECO:0000313" key="3">
    <source>
        <dbReference type="EMBL" id="KAL3765342.1"/>
    </source>
</evidence>
<accession>A0ABD3MNV0</accession>
<evidence type="ECO:0000313" key="4">
    <source>
        <dbReference type="Proteomes" id="UP001530293"/>
    </source>
</evidence>
<feature type="region of interest" description="Disordered" evidence="1">
    <location>
        <begin position="238"/>
        <end position="278"/>
    </location>
</feature>
<dbReference type="AlphaFoldDB" id="A0ABD3MNV0"/>
<proteinExistence type="predicted"/>
<feature type="transmembrane region" description="Helical" evidence="2">
    <location>
        <begin position="209"/>
        <end position="228"/>
    </location>
</feature>
<keyword evidence="2" id="KW-0472">Membrane</keyword>
<protein>
    <submittedName>
        <fullName evidence="3">Uncharacterized protein</fullName>
    </submittedName>
</protein>
<comment type="caution">
    <text evidence="3">The sequence shown here is derived from an EMBL/GenBank/DDBJ whole genome shotgun (WGS) entry which is preliminary data.</text>
</comment>
<name>A0ABD3MNV0_9STRA</name>
<feature type="compositionally biased region" description="Low complexity" evidence="1">
    <location>
        <begin position="839"/>
        <end position="852"/>
    </location>
</feature>
<feature type="compositionally biased region" description="Low complexity" evidence="1">
    <location>
        <begin position="153"/>
        <end position="164"/>
    </location>
</feature>
<feature type="region of interest" description="Disordered" evidence="1">
    <location>
        <begin position="839"/>
        <end position="859"/>
    </location>
</feature>
<sequence>MDPPDANANDMSEEEELGVSLLQQFSSVVSSSNESEEDATIIRETINHNDNIMNSIYGQWAKTATSSSSSSLPLTSSSAASSSAPNNNSTNSSGSGRGRSSGNNNVVISPPHRPPRPPSRQRMDPPAILAKARSAISTTAREVAKKTATAGTASSSNAVNSSRSRSSRPRSDSPQQLHYQLAAAAAVHPSSSSSSPVTHLQLYKQRQRFILCTLFIVSIVTLLFWGMIASRAESTLMGSPTSTSFSNHSSSTNYSATSSSSSITTSSSTSSSSSSLSTSSHQYIGFHDPSYENIYGANHYYKPPGVGYMVRPRGGLHPIYIMDDAESDADDNNSTTYYDDDYESSPYADLRLQMTDEERALEQTEWKSKLQEIRDRYGYWDFKDEYNNDDGSGNHRPVVDWSTIGKTKKDDYNPLLGEIDKDDFPKGSWQTDDEYVTKFITEGRILIERVRSAIYEEYGWRDEKEEVDEAGGIQLVDDGNQATITLGGENILVWIYQSSFRALAKKLLNAMITNDHFFVTLGGHSAAAGHGNNFRQSYMLEFQHVMEPVFDRLGMVLVSANLAQGGMGTLQSALAGGSIYGDADFMLWDSSMTEKDSRAQDTFMRQALLAGQRVPILLDMGGGKDTLDKLHQEVGAHVGGVTNVALLPKFKHTTIDFDEKKYNAACWIDRVDVHPDGQNPSYGGQASWHPGNWIHQSSARKITLLFLHALDEAFTTWEEAASKDGNPLDGKYWHLHTEEEAVRDALRLANATATECGNLFEFLPKVCTIPMRGATEWSPRNDPDHTSIRSLVKSSPIGYVPGLIDVQEQVYRGRDPVFPSQRVPKGEVDVAAVARSLPPRGSSVSRSLSSLARGRHHRHRRIETTSNILPGDGWSVHGHPGGYCDGTSNAECNRGSSFNCLMSGHNDARGVMKGDGLSGWLVLQLKDVTEGIFMARMEDWHNYNSNLRTEGWAEVNNGRVDERRRLKAPPPPHPPEFRFEVAVNGVIVSSWNSTEYKEQCHVLSYNNFICLLWHDEDRALRKEREDVEIAMRLGVDGGRNAMMAISHIYYA</sequence>
<feature type="region of interest" description="Disordered" evidence="1">
    <location>
        <begin position="62"/>
        <end position="176"/>
    </location>
</feature>
<gene>
    <name evidence="3" type="ORF">ACHAWU_002260</name>
</gene>
<dbReference type="Proteomes" id="UP001530293">
    <property type="component" value="Unassembled WGS sequence"/>
</dbReference>
<feature type="compositionally biased region" description="Low complexity" evidence="1">
    <location>
        <begin position="239"/>
        <end position="278"/>
    </location>
</feature>
<feature type="compositionally biased region" description="Low complexity" evidence="1">
    <location>
        <begin position="63"/>
        <end position="105"/>
    </location>
</feature>
<dbReference type="EMBL" id="JALLBG020000096">
    <property type="protein sequence ID" value="KAL3765342.1"/>
    <property type="molecule type" value="Genomic_DNA"/>
</dbReference>
<evidence type="ECO:0000256" key="1">
    <source>
        <dbReference type="SAM" id="MobiDB-lite"/>
    </source>
</evidence>
<keyword evidence="2" id="KW-0812">Transmembrane</keyword>
<evidence type="ECO:0000256" key="2">
    <source>
        <dbReference type="SAM" id="Phobius"/>
    </source>
</evidence>